<evidence type="ECO:0000256" key="4">
    <source>
        <dbReference type="ARBA" id="ARBA00023163"/>
    </source>
</evidence>
<gene>
    <name evidence="7" type="ORF">WKW77_10490</name>
</gene>
<proteinExistence type="predicted"/>
<evidence type="ECO:0000256" key="5">
    <source>
        <dbReference type="PROSITE-ProRule" id="PRU00335"/>
    </source>
</evidence>
<dbReference type="InterPro" id="IPR009057">
    <property type="entry name" value="Homeodomain-like_sf"/>
</dbReference>
<keyword evidence="1" id="KW-0678">Repressor</keyword>
<dbReference type="Proteomes" id="UP001365846">
    <property type="component" value="Unassembled WGS sequence"/>
</dbReference>
<dbReference type="InterPro" id="IPR050109">
    <property type="entry name" value="HTH-type_TetR-like_transc_reg"/>
</dbReference>
<keyword evidence="3 5" id="KW-0238">DNA-binding</keyword>
<dbReference type="RefSeq" id="WP_340356788.1">
    <property type="nucleotide sequence ID" value="NZ_JBBKZU010000004.1"/>
</dbReference>
<keyword evidence="8" id="KW-1185">Reference proteome</keyword>
<comment type="caution">
    <text evidence="7">The sequence shown here is derived from an EMBL/GenBank/DDBJ whole genome shotgun (WGS) entry which is preliminary data.</text>
</comment>
<feature type="DNA-binding region" description="H-T-H motif" evidence="5">
    <location>
        <begin position="33"/>
        <end position="52"/>
    </location>
</feature>
<keyword evidence="2" id="KW-0805">Transcription regulation</keyword>
<dbReference type="Gene3D" id="1.10.357.10">
    <property type="entry name" value="Tetracycline Repressor, domain 2"/>
    <property type="match status" value="1"/>
</dbReference>
<dbReference type="InterPro" id="IPR013572">
    <property type="entry name" value="Tscrpt_reg_MAATS_C"/>
</dbReference>
<evidence type="ECO:0000259" key="6">
    <source>
        <dbReference type="PROSITE" id="PS50977"/>
    </source>
</evidence>
<feature type="domain" description="HTH tetR-type" evidence="6">
    <location>
        <begin position="10"/>
        <end position="70"/>
    </location>
</feature>
<evidence type="ECO:0000313" key="7">
    <source>
        <dbReference type="EMBL" id="MEJ8811495.1"/>
    </source>
</evidence>
<sequence length="210" mass="23495">MVRRTKEEAQETRQRLLDAAEVLFQSQGVSQTTLQQIAQQAGATRGAIYWHFKDKADLFNAMMERVTLPLEAAVQQATKDDGSMESVEAMMVEALKLVTTDPQMRRVFEVATHKVEYTHDMQSVHRRHLDARNECVVDFEKAMVAEARRLRIKLPIPAAAAANGLHALIDGLIKNWLLDPEAFDLVSTGRRTFRVYLAGLGFGKSEPSGG</sequence>
<dbReference type="InterPro" id="IPR036271">
    <property type="entry name" value="Tet_transcr_reg_TetR-rel_C_sf"/>
</dbReference>
<dbReference type="PROSITE" id="PS01081">
    <property type="entry name" value="HTH_TETR_1"/>
    <property type="match status" value="1"/>
</dbReference>
<dbReference type="PANTHER" id="PTHR30055:SF240">
    <property type="entry name" value="HTH-TYPE TRANSCRIPTIONAL REGULATOR ACRR"/>
    <property type="match status" value="1"/>
</dbReference>
<dbReference type="InterPro" id="IPR023772">
    <property type="entry name" value="DNA-bd_HTH_TetR-type_CS"/>
</dbReference>
<evidence type="ECO:0000313" key="8">
    <source>
        <dbReference type="Proteomes" id="UP001365846"/>
    </source>
</evidence>
<name>A0ABU8VD49_9BURK</name>
<dbReference type="Pfam" id="PF08361">
    <property type="entry name" value="TetR_C_2"/>
    <property type="match status" value="1"/>
</dbReference>
<dbReference type="PROSITE" id="PS50977">
    <property type="entry name" value="HTH_TETR_2"/>
    <property type="match status" value="1"/>
</dbReference>
<dbReference type="SUPFAM" id="SSF46689">
    <property type="entry name" value="Homeodomain-like"/>
    <property type="match status" value="1"/>
</dbReference>
<dbReference type="PRINTS" id="PR00455">
    <property type="entry name" value="HTHTETR"/>
</dbReference>
<dbReference type="Pfam" id="PF00440">
    <property type="entry name" value="TetR_N"/>
    <property type="match status" value="1"/>
</dbReference>
<organism evidence="7 8">
    <name type="scientific">Variovorax ureilyticus</name>
    <dbReference type="NCBI Taxonomy" id="1836198"/>
    <lineage>
        <taxon>Bacteria</taxon>
        <taxon>Pseudomonadati</taxon>
        <taxon>Pseudomonadota</taxon>
        <taxon>Betaproteobacteria</taxon>
        <taxon>Burkholderiales</taxon>
        <taxon>Comamonadaceae</taxon>
        <taxon>Variovorax</taxon>
    </lineage>
</organism>
<reference evidence="7 8" key="1">
    <citation type="submission" date="2024-03" db="EMBL/GenBank/DDBJ databases">
        <title>Novel species of the genus Variovorax.</title>
        <authorList>
            <person name="Liu Q."/>
            <person name="Xin Y.-H."/>
        </authorList>
    </citation>
    <scope>NUCLEOTIDE SEQUENCE [LARGE SCALE GENOMIC DNA]</scope>
    <source>
        <strain evidence="7 8">KACC 18899</strain>
    </source>
</reference>
<evidence type="ECO:0000256" key="3">
    <source>
        <dbReference type="ARBA" id="ARBA00023125"/>
    </source>
</evidence>
<keyword evidence="4" id="KW-0804">Transcription</keyword>
<evidence type="ECO:0000256" key="1">
    <source>
        <dbReference type="ARBA" id="ARBA00022491"/>
    </source>
</evidence>
<dbReference type="PANTHER" id="PTHR30055">
    <property type="entry name" value="HTH-TYPE TRANSCRIPTIONAL REGULATOR RUTR"/>
    <property type="match status" value="1"/>
</dbReference>
<accession>A0ABU8VD49</accession>
<evidence type="ECO:0000256" key="2">
    <source>
        <dbReference type="ARBA" id="ARBA00023015"/>
    </source>
</evidence>
<dbReference type="EMBL" id="JBBKZU010000004">
    <property type="protein sequence ID" value="MEJ8811495.1"/>
    <property type="molecule type" value="Genomic_DNA"/>
</dbReference>
<dbReference type="InterPro" id="IPR001647">
    <property type="entry name" value="HTH_TetR"/>
</dbReference>
<protein>
    <submittedName>
        <fullName evidence="7">TetR family transcriptional regulator</fullName>
    </submittedName>
</protein>
<dbReference type="SUPFAM" id="SSF48498">
    <property type="entry name" value="Tetracyclin repressor-like, C-terminal domain"/>
    <property type="match status" value="1"/>
</dbReference>